<name>A0ABS7Z525_9SPHI</name>
<comment type="caution">
    <text evidence="1">The sequence shown here is derived from an EMBL/GenBank/DDBJ whole genome shotgun (WGS) entry which is preliminary data.</text>
</comment>
<protein>
    <submittedName>
        <fullName evidence="1">HopJ type III effector protein</fullName>
    </submittedName>
</protein>
<evidence type="ECO:0000313" key="1">
    <source>
        <dbReference type="EMBL" id="MCA5005118.1"/>
    </source>
</evidence>
<gene>
    <name evidence="1" type="ORF">IPZ78_08135</name>
</gene>
<dbReference type="EMBL" id="JADEYP010000012">
    <property type="protein sequence ID" value="MCA5005118.1"/>
    <property type="molecule type" value="Genomic_DNA"/>
</dbReference>
<dbReference type="RefSeq" id="WP_225552547.1">
    <property type="nucleotide sequence ID" value="NZ_JADEYP010000012.1"/>
</dbReference>
<dbReference type="Pfam" id="PF08888">
    <property type="entry name" value="HopJ"/>
    <property type="match status" value="1"/>
</dbReference>
<dbReference type="Gene3D" id="3.20.160.10">
    <property type="entry name" value="vpa0580 domain like"/>
    <property type="match status" value="1"/>
</dbReference>
<reference evidence="1" key="1">
    <citation type="submission" date="2020-10" db="EMBL/GenBank/DDBJ databases">
        <authorList>
            <person name="Lu T."/>
            <person name="Wang Q."/>
            <person name="Han X."/>
        </authorList>
    </citation>
    <scope>NUCLEOTIDE SEQUENCE</scope>
    <source>
        <strain evidence="1">WQ 366</strain>
    </source>
</reference>
<dbReference type="InterPro" id="IPR014984">
    <property type="entry name" value="HopJ"/>
</dbReference>
<sequence>MSLNELLQQLKAKQIVFKDVLAYIDAHYIYSPSAFKNGDQNNAETENQGSARVLSFAKLNNLSQDDTLALFAEHYDAVLSTPEATDHQNIRQFMLHGWNGVYFENTVLVEK</sequence>
<keyword evidence="2" id="KW-1185">Reference proteome</keyword>
<dbReference type="Proteomes" id="UP001165302">
    <property type="component" value="Unassembled WGS sequence"/>
</dbReference>
<evidence type="ECO:0000313" key="2">
    <source>
        <dbReference type="Proteomes" id="UP001165302"/>
    </source>
</evidence>
<organism evidence="1 2">
    <name type="scientific">Sphingobacterium bovistauri</name>
    <dbReference type="NCBI Taxonomy" id="2781959"/>
    <lineage>
        <taxon>Bacteria</taxon>
        <taxon>Pseudomonadati</taxon>
        <taxon>Bacteroidota</taxon>
        <taxon>Sphingobacteriia</taxon>
        <taxon>Sphingobacteriales</taxon>
        <taxon>Sphingobacteriaceae</taxon>
        <taxon>Sphingobacterium</taxon>
    </lineage>
</organism>
<accession>A0ABS7Z525</accession>
<dbReference type="InterPro" id="IPR038604">
    <property type="entry name" value="HopJ_sf"/>
</dbReference>
<proteinExistence type="predicted"/>